<name>A0A378U3N5_MYROD</name>
<feature type="domain" description="DUF4822" evidence="2">
    <location>
        <begin position="40"/>
        <end position="162"/>
    </location>
</feature>
<organism evidence="3 4">
    <name type="scientific">Myroides odoratus</name>
    <name type="common">Flavobacterium odoratum</name>
    <dbReference type="NCBI Taxonomy" id="256"/>
    <lineage>
        <taxon>Bacteria</taxon>
        <taxon>Pseudomonadati</taxon>
        <taxon>Bacteroidota</taxon>
        <taxon>Flavobacteriia</taxon>
        <taxon>Flavobacteriales</taxon>
        <taxon>Flavobacteriaceae</taxon>
        <taxon>Myroides</taxon>
    </lineage>
</organism>
<sequence>MRKKLLSLLSVSGVLLAFAATVACSSDDNVKQPIKPETGSEILAKHVWMTSKIVDNKGENISLDVKPGETYAGYAYYNANGTFRIVDFKDGHKMFGLWSLKDQDTKRHLVVYNSENKVAFERTVDIVELNNTMFTYKIEDHDNGEVVYNVEHKPVTNHPEPKIPAEILASTAWKTTQVFDITNGVTPVVELDKTIAPAVNFSGDAYYENKNGKAYFPKNAEGKYSNGTFLFTAYGDKEKVTAQGDWYVSLDGDLQTLIERAADGSVASERAVFIFELTDKKFTYDIKVDDVILRVEHEPIQ</sequence>
<dbReference type="Proteomes" id="UP000255024">
    <property type="component" value="Unassembled WGS sequence"/>
</dbReference>
<dbReference type="RefSeq" id="WP_115092393.1">
    <property type="nucleotide sequence ID" value="NZ_CP068107.1"/>
</dbReference>
<dbReference type="Gene3D" id="2.40.128.540">
    <property type="entry name" value="Domain of unknown function DUF4822"/>
    <property type="match status" value="2"/>
</dbReference>
<evidence type="ECO:0000259" key="2">
    <source>
        <dbReference type="Pfam" id="PF16103"/>
    </source>
</evidence>
<keyword evidence="4" id="KW-1185">Reference proteome</keyword>
<dbReference type="Pfam" id="PF16103">
    <property type="entry name" value="DUF4822"/>
    <property type="match status" value="1"/>
</dbReference>
<dbReference type="PROSITE" id="PS51257">
    <property type="entry name" value="PROKAR_LIPOPROTEIN"/>
    <property type="match status" value="1"/>
</dbReference>
<dbReference type="AlphaFoldDB" id="A0A378U3N5"/>
<keyword evidence="1" id="KW-0732">Signal</keyword>
<feature type="signal peptide" evidence="1">
    <location>
        <begin position="1"/>
        <end position="19"/>
    </location>
</feature>
<accession>A0A378U3N5</accession>
<gene>
    <name evidence="3" type="ORF">NCTC11179_03252</name>
</gene>
<protein>
    <recommendedName>
        <fullName evidence="2">DUF4822 domain-containing protein</fullName>
    </recommendedName>
</protein>
<evidence type="ECO:0000313" key="4">
    <source>
        <dbReference type="Proteomes" id="UP000255024"/>
    </source>
</evidence>
<evidence type="ECO:0000313" key="3">
    <source>
        <dbReference type="EMBL" id="STZ69737.1"/>
    </source>
</evidence>
<reference evidence="3 4" key="1">
    <citation type="submission" date="2018-06" db="EMBL/GenBank/DDBJ databases">
        <authorList>
            <consortium name="Pathogen Informatics"/>
            <person name="Doyle S."/>
        </authorList>
    </citation>
    <scope>NUCLEOTIDE SEQUENCE [LARGE SCALE GENOMIC DNA]</scope>
    <source>
        <strain evidence="3 4">NCTC11179</strain>
    </source>
</reference>
<evidence type="ECO:0000256" key="1">
    <source>
        <dbReference type="SAM" id="SignalP"/>
    </source>
</evidence>
<feature type="chain" id="PRO_5016722593" description="DUF4822 domain-containing protein" evidence="1">
    <location>
        <begin position="20"/>
        <end position="301"/>
    </location>
</feature>
<dbReference type="EMBL" id="UGQL01000002">
    <property type="protein sequence ID" value="STZ69737.1"/>
    <property type="molecule type" value="Genomic_DNA"/>
</dbReference>
<proteinExistence type="predicted"/>
<dbReference type="InterPro" id="IPR032247">
    <property type="entry name" value="DUF4822"/>
</dbReference>